<organism evidence="3 4">
    <name type="scientific">Symbiodinium necroappetens</name>
    <dbReference type="NCBI Taxonomy" id="1628268"/>
    <lineage>
        <taxon>Eukaryota</taxon>
        <taxon>Sar</taxon>
        <taxon>Alveolata</taxon>
        <taxon>Dinophyceae</taxon>
        <taxon>Suessiales</taxon>
        <taxon>Symbiodiniaceae</taxon>
        <taxon>Symbiodinium</taxon>
    </lineage>
</organism>
<dbReference type="InterPro" id="IPR004882">
    <property type="entry name" value="Luc7-rel"/>
</dbReference>
<evidence type="ECO:0000313" key="4">
    <source>
        <dbReference type="Proteomes" id="UP000601435"/>
    </source>
</evidence>
<dbReference type="PANTHER" id="PTHR12375">
    <property type="entry name" value="RNA-BINDING PROTEIN LUC7-RELATED"/>
    <property type="match status" value="1"/>
</dbReference>
<dbReference type="GO" id="GO:0006376">
    <property type="term" value="P:mRNA splice site recognition"/>
    <property type="evidence" value="ECO:0007669"/>
    <property type="project" value="InterPro"/>
</dbReference>
<keyword evidence="2" id="KW-0175">Coiled coil</keyword>
<evidence type="ECO:0000256" key="2">
    <source>
        <dbReference type="SAM" id="Coils"/>
    </source>
</evidence>
<dbReference type="EMBL" id="CAJNJA010011743">
    <property type="protein sequence ID" value="CAE7278610.1"/>
    <property type="molecule type" value="Genomic_DNA"/>
</dbReference>
<dbReference type="OrthoDB" id="153872at2759"/>
<dbReference type="Proteomes" id="UP000601435">
    <property type="component" value="Unassembled WGS sequence"/>
</dbReference>
<evidence type="ECO:0000256" key="1">
    <source>
        <dbReference type="ARBA" id="ARBA00005655"/>
    </source>
</evidence>
<gene>
    <name evidence="3" type="primary">crop</name>
    <name evidence="3" type="ORF">SNEC2469_LOCUS6779</name>
</gene>
<comment type="similarity">
    <text evidence="1">Belongs to the Luc7 family.</text>
</comment>
<protein>
    <submittedName>
        <fullName evidence="3">Crop protein</fullName>
    </submittedName>
</protein>
<accession>A0A812MYQ3</accession>
<dbReference type="AlphaFoldDB" id="A0A812MYQ3"/>
<dbReference type="GO" id="GO:0003729">
    <property type="term" value="F:mRNA binding"/>
    <property type="evidence" value="ECO:0007669"/>
    <property type="project" value="InterPro"/>
</dbReference>
<keyword evidence="4" id="KW-1185">Reference proteome</keyword>
<evidence type="ECO:0000313" key="3">
    <source>
        <dbReference type="EMBL" id="CAE7278610.1"/>
    </source>
</evidence>
<feature type="non-terminal residue" evidence="3">
    <location>
        <position position="191"/>
    </location>
</feature>
<name>A0A812MYQ3_9DINO</name>
<comment type="caution">
    <text evidence="3">The sequence shown here is derived from an EMBL/GenBank/DDBJ whole genome shotgun (WGS) entry which is preliminary data.</text>
</comment>
<dbReference type="Pfam" id="PF03194">
    <property type="entry name" value="LUC7"/>
    <property type="match status" value="1"/>
</dbReference>
<dbReference type="GO" id="GO:0005685">
    <property type="term" value="C:U1 snRNP"/>
    <property type="evidence" value="ECO:0007669"/>
    <property type="project" value="InterPro"/>
</dbReference>
<feature type="coiled-coil region" evidence="2">
    <location>
        <begin position="130"/>
        <end position="179"/>
    </location>
</feature>
<proteinExistence type="inferred from homology"/>
<sequence length="191" mass="21909">MNKARAMLDALMGPGRDQIEKEGKGVKEKFKDDSVCKSFLVGLCPLDASILGGKRKFKVCEKIHSELMKDQLAKHPDAEQLKREYEKTQMRDLDFVIRECEAHIASEKNRIREDVRRKKPPLPIQVNDKLAQMKRESSALIQRAEALDDDKVREKEELIQQANDVLKERESVLEEETKKAIAALPPQEVCE</sequence>
<reference evidence="3" key="1">
    <citation type="submission" date="2021-02" db="EMBL/GenBank/DDBJ databases">
        <authorList>
            <person name="Dougan E. K."/>
            <person name="Rhodes N."/>
            <person name="Thang M."/>
            <person name="Chan C."/>
        </authorList>
    </citation>
    <scope>NUCLEOTIDE SEQUENCE</scope>
</reference>